<dbReference type="GO" id="GO:0003677">
    <property type="term" value="F:DNA binding"/>
    <property type="evidence" value="ECO:0007669"/>
    <property type="project" value="UniProtKB-KW"/>
</dbReference>
<evidence type="ECO:0000256" key="4">
    <source>
        <dbReference type="ARBA" id="ARBA00023125"/>
    </source>
</evidence>
<dbReference type="InterPro" id="IPR004839">
    <property type="entry name" value="Aminotransferase_I/II_large"/>
</dbReference>
<sequence length="480" mass="52537">MLGFRVLADSGAISMWVPHYSDLAQPVYLMIADALEQDIGSGRLVAGERLPTLKDLAESLNVTPGTIGRAYDEAAKRGLVVGEVGRGTFVLPQRQLQSSPPAPVARPKAVAAERESGQIDLSIIKPNDAHMTDWLRGAINELAASPDLAQVLDYVTDGGHATHKQAGAAWIQRWLPEARWQQVVLTSGAQHGLLVAISSLSKSDDVVLCESFCYPGIISLAHSMGRRLRGVAMDEHGLIPEALRAACLEHRPSLLVCVTTHQNPTNSIMPHARRQAIAEIAREFDLFIVDDDIYGFLEPAPDYQPLAAYAPERSVYLTSLSKSVLPALRIGYLYAPPQTLSRLSSMVRSSVWMPSPLMAQLASNLINSGMADQLVRVQQDEAAARQQMAREILGKYKIRSQPNSFHIWLELPEPWTSDEFANLARNNGVTVVSGSQFLPERSHASCGVRIALMAPSRQELGFALTKLVSLLDSPEPRLFY</sequence>
<dbReference type="InterPro" id="IPR036390">
    <property type="entry name" value="WH_DNA-bd_sf"/>
</dbReference>
<gene>
    <name evidence="7" type="ORF">BL240_08075</name>
</gene>
<dbReference type="Pfam" id="PF00392">
    <property type="entry name" value="GntR"/>
    <property type="match status" value="1"/>
</dbReference>
<dbReference type="PANTHER" id="PTHR46577:SF1">
    <property type="entry name" value="HTH-TYPE TRANSCRIPTIONAL REGULATORY PROTEIN GABR"/>
    <property type="match status" value="1"/>
</dbReference>
<dbReference type="InterPro" id="IPR036388">
    <property type="entry name" value="WH-like_DNA-bd_sf"/>
</dbReference>
<accession>A0A1L5PMP0</accession>
<dbReference type="InterPro" id="IPR015421">
    <property type="entry name" value="PyrdxlP-dep_Trfase_major"/>
</dbReference>
<dbReference type="GO" id="GO:0030170">
    <property type="term" value="F:pyridoxal phosphate binding"/>
    <property type="evidence" value="ECO:0007669"/>
    <property type="project" value="InterPro"/>
</dbReference>
<evidence type="ECO:0000259" key="6">
    <source>
        <dbReference type="PROSITE" id="PS50949"/>
    </source>
</evidence>
<dbReference type="AlphaFoldDB" id="A0A1L5PMP0"/>
<proteinExistence type="inferred from homology"/>
<reference evidence="7 8" key="1">
    <citation type="submission" date="2016-12" db="EMBL/GenBank/DDBJ databases">
        <title>Draft Genome Sequence of Mercury Resistant Pseudomonas DRA525.</title>
        <authorList>
            <person name="Drace K.M."/>
        </authorList>
    </citation>
    <scope>NUCLEOTIDE SEQUENCE [LARGE SCALE GENOMIC DNA]</scope>
    <source>
        <strain evidence="7 8">DRA525</strain>
    </source>
</reference>
<keyword evidence="2" id="KW-0663">Pyridoxal phosphate</keyword>
<keyword evidence="4" id="KW-0238">DNA-binding</keyword>
<dbReference type="InterPro" id="IPR015422">
    <property type="entry name" value="PyrdxlP-dep_Trfase_small"/>
</dbReference>
<dbReference type="Gene3D" id="3.90.1150.10">
    <property type="entry name" value="Aspartate Aminotransferase, domain 1"/>
    <property type="match status" value="1"/>
</dbReference>
<organism evidence="7 8">
    <name type="scientific">Pseudomonas putida</name>
    <name type="common">Arthrobacter siderocapsulatus</name>
    <dbReference type="NCBI Taxonomy" id="303"/>
    <lineage>
        <taxon>Bacteria</taxon>
        <taxon>Pseudomonadati</taxon>
        <taxon>Pseudomonadota</taxon>
        <taxon>Gammaproteobacteria</taxon>
        <taxon>Pseudomonadales</taxon>
        <taxon>Pseudomonadaceae</taxon>
        <taxon>Pseudomonas</taxon>
    </lineage>
</organism>
<keyword evidence="3" id="KW-0805">Transcription regulation</keyword>
<evidence type="ECO:0000313" key="7">
    <source>
        <dbReference type="EMBL" id="APO81411.1"/>
    </source>
</evidence>
<dbReference type="InterPro" id="IPR015424">
    <property type="entry name" value="PyrdxlP-dep_Trfase"/>
</dbReference>
<dbReference type="GO" id="GO:0003700">
    <property type="term" value="F:DNA-binding transcription factor activity"/>
    <property type="evidence" value="ECO:0007669"/>
    <property type="project" value="InterPro"/>
</dbReference>
<dbReference type="SMART" id="SM00345">
    <property type="entry name" value="HTH_GNTR"/>
    <property type="match status" value="1"/>
</dbReference>
<dbReference type="SUPFAM" id="SSF46785">
    <property type="entry name" value="Winged helix' DNA-binding domain"/>
    <property type="match status" value="1"/>
</dbReference>
<protein>
    <submittedName>
        <fullName evidence="7">GntR family transcriptional regulator</fullName>
    </submittedName>
</protein>
<evidence type="ECO:0000256" key="1">
    <source>
        <dbReference type="ARBA" id="ARBA00005384"/>
    </source>
</evidence>
<dbReference type="CDD" id="cd00609">
    <property type="entry name" value="AAT_like"/>
    <property type="match status" value="1"/>
</dbReference>
<dbReference type="Pfam" id="PF00155">
    <property type="entry name" value="Aminotran_1_2"/>
    <property type="match status" value="1"/>
</dbReference>
<dbReference type="PROSITE" id="PS50949">
    <property type="entry name" value="HTH_GNTR"/>
    <property type="match status" value="1"/>
</dbReference>
<dbReference type="EMBL" id="CP018743">
    <property type="protein sequence ID" value="APO81411.1"/>
    <property type="molecule type" value="Genomic_DNA"/>
</dbReference>
<feature type="domain" description="HTH gntR-type" evidence="6">
    <location>
        <begin position="25"/>
        <end position="93"/>
    </location>
</feature>
<dbReference type="InterPro" id="IPR051446">
    <property type="entry name" value="HTH_trans_reg/aminotransferase"/>
</dbReference>
<keyword evidence="5" id="KW-0804">Transcription</keyword>
<dbReference type="Gene3D" id="1.10.10.10">
    <property type="entry name" value="Winged helix-like DNA-binding domain superfamily/Winged helix DNA-binding domain"/>
    <property type="match status" value="1"/>
</dbReference>
<comment type="similarity">
    <text evidence="1">In the C-terminal section; belongs to the class-I pyridoxal-phosphate-dependent aminotransferase family.</text>
</comment>
<dbReference type="CDD" id="cd07377">
    <property type="entry name" value="WHTH_GntR"/>
    <property type="match status" value="1"/>
</dbReference>
<evidence type="ECO:0000256" key="3">
    <source>
        <dbReference type="ARBA" id="ARBA00023015"/>
    </source>
</evidence>
<dbReference type="Proteomes" id="UP000185146">
    <property type="component" value="Chromosome"/>
</dbReference>
<evidence type="ECO:0000313" key="8">
    <source>
        <dbReference type="Proteomes" id="UP000185146"/>
    </source>
</evidence>
<dbReference type="Gene3D" id="3.40.640.10">
    <property type="entry name" value="Type I PLP-dependent aspartate aminotransferase-like (Major domain)"/>
    <property type="match status" value="1"/>
</dbReference>
<name>A0A1L5PMP0_PSEPU</name>
<dbReference type="InterPro" id="IPR000524">
    <property type="entry name" value="Tscrpt_reg_HTH_GntR"/>
</dbReference>
<evidence type="ECO:0000256" key="2">
    <source>
        <dbReference type="ARBA" id="ARBA00022898"/>
    </source>
</evidence>
<dbReference type="SUPFAM" id="SSF53383">
    <property type="entry name" value="PLP-dependent transferases"/>
    <property type="match status" value="1"/>
</dbReference>
<evidence type="ECO:0000256" key="5">
    <source>
        <dbReference type="ARBA" id="ARBA00023163"/>
    </source>
</evidence>
<dbReference type="PANTHER" id="PTHR46577">
    <property type="entry name" value="HTH-TYPE TRANSCRIPTIONAL REGULATORY PROTEIN GABR"/>
    <property type="match status" value="1"/>
</dbReference>